<gene>
    <name evidence="2" type="ORF">GJ698_22195</name>
</gene>
<organism evidence="2 3">
    <name type="scientific">Duganella aquatilis</name>
    <dbReference type="NCBI Taxonomy" id="2666082"/>
    <lineage>
        <taxon>Bacteria</taxon>
        <taxon>Pseudomonadati</taxon>
        <taxon>Pseudomonadota</taxon>
        <taxon>Betaproteobacteria</taxon>
        <taxon>Burkholderiales</taxon>
        <taxon>Oxalobacteraceae</taxon>
        <taxon>Telluria group</taxon>
        <taxon>Duganella</taxon>
    </lineage>
</organism>
<reference evidence="2 3" key="1">
    <citation type="submission" date="2019-11" db="EMBL/GenBank/DDBJ databases">
        <title>Novel species isolated from a subtropical stream in China.</title>
        <authorList>
            <person name="Lu H."/>
        </authorList>
    </citation>
    <scope>NUCLEOTIDE SEQUENCE [LARGE SCALE GENOMIC DNA]</scope>
    <source>
        <strain evidence="2 3">FT26W</strain>
    </source>
</reference>
<dbReference type="Proteomes" id="UP000439986">
    <property type="component" value="Unassembled WGS sequence"/>
</dbReference>
<evidence type="ECO:0000313" key="3">
    <source>
        <dbReference type="Proteomes" id="UP000439986"/>
    </source>
</evidence>
<accession>A0A844DDR6</accession>
<keyword evidence="3" id="KW-1185">Reference proteome</keyword>
<evidence type="ECO:0000313" key="2">
    <source>
        <dbReference type="EMBL" id="MRW86786.1"/>
    </source>
</evidence>
<dbReference type="AlphaFoldDB" id="A0A844DDR6"/>
<name>A0A844DDR6_9BURK</name>
<evidence type="ECO:0000256" key="1">
    <source>
        <dbReference type="SAM" id="MobiDB-lite"/>
    </source>
</evidence>
<proteinExistence type="predicted"/>
<feature type="region of interest" description="Disordered" evidence="1">
    <location>
        <begin position="75"/>
        <end position="94"/>
    </location>
</feature>
<dbReference type="EMBL" id="WKJL01000019">
    <property type="protein sequence ID" value="MRW86786.1"/>
    <property type="molecule type" value="Genomic_DNA"/>
</dbReference>
<dbReference type="RefSeq" id="WP_154360041.1">
    <property type="nucleotide sequence ID" value="NZ_WKJL01000019.1"/>
</dbReference>
<protein>
    <submittedName>
        <fullName evidence="2">Uncharacterized protein</fullName>
    </submittedName>
</protein>
<comment type="caution">
    <text evidence="2">The sequence shown here is derived from an EMBL/GenBank/DDBJ whole genome shotgun (WGS) entry which is preliminary data.</text>
</comment>
<sequence length="125" mass="12900">MMNEVRVKILRTTATAQHGTLADGTILRTSKEFAQHLVEDCGAAVYMDVQEPSVVAGAALVDTDLPPVATKQKAVSRKAAASAPPVEVQTAAGPELADQQIDLTGVAVDAVETMAADAEGSAVEQ</sequence>